<keyword evidence="4" id="KW-1185">Reference proteome</keyword>
<accession>A0AAV8UHV5</accession>
<evidence type="ECO:0000313" key="4">
    <source>
        <dbReference type="Proteomes" id="UP001157974"/>
    </source>
</evidence>
<proteinExistence type="predicted"/>
<dbReference type="SUPFAM" id="SSF54427">
    <property type="entry name" value="NTF2-like"/>
    <property type="match status" value="1"/>
</dbReference>
<evidence type="ECO:0000259" key="2">
    <source>
        <dbReference type="Pfam" id="PF12680"/>
    </source>
</evidence>
<dbReference type="PANTHER" id="PTHR33698">
    <property type="entry name" value="NUCLEAR TRANSPORT FACTOR 2 (NTF2)-LIKE PROTEIN"/>
    <property type="match status" value="1"/>
</dbReference>
<dbReference type="Pfam" id="PF12680">
    <property type="entry name" value="SnoaL_2"/>
    <property type="match status" value="1"/>
</dbReference>
<reference evidence="3 4" key="1">
    <citation type="journal article" date="2023" name="Nat. Commun.">
        <title>Origin of minicircular mitochondrial genomes in red algae.</title>
        <authorList>
            <person name="Lee Y."/>
            <person name="Cho C.H."/>
            <person name="Lee Y.M."/>
            <person name="Park S.I."/>
            <person name="Yang J.H."/>
            <person name="West J.A."/>
            <person name="Bhattacharya D."/>
            <person name="Yoon H.S."/>
        </authorList>
    </citation>
    <scope>NUCLEOTIDE SEQUENCE [LARGE SCALE GENOMIC DNA]</scope>
    <source>
        <strain evidence="3 4">CCMP1338</strain>
        <tissue evidence="3">Whole cell</tissue>
    </source>
</reference>
<evidence type="ECO:0000313" key="3">
    <source>
        <dbReference type="EMBL" id="KAJ8902115.1"/>
    </source>
</evidence>
<dbReference type="AlphaFoldDB" id="A0AAV8UHV5"/>
<dbReference type="EMBL" id="JAMWBK010000009">
    <property type="protein sequence ID" value="KAJ8902115.1"/>
    <property type="molecule type" value="Genomic_DNA"/>
</dbReference>
<dbReference type="InterPro" id="IPR037401">
    <property type="entry name" value="SnoaL-like"/>
</dbReference>
<organism evidence="3 4">
    <name type="scientific">Rhodosorus marinus</name>
    <dbReference type="NCBI Taxonomy" id="101924"/>
    <lineage>
        <taxon>Eukaryota</taxon>
        <taxon>Rhodophyta</taxon>
        <taxon>Stylonematophyceae</taxon>
        <taxon>Stylonematales</taxon>
        <taxon>Stylonemataceae</taxon>
        <taxon>Rhodosorus</taxon>
    </lineage>
</organism>
<gene>
    <name evidence="3" type="ORF">NDN08_006523</name>
</gene>
<dbReference type="PANTHER" id="PTHR33698:SF3">
    <property type="entry name" value="OS09G0266000 PROTEIN"/>
    <property type="match status" value="1"/>
</dbReference>
<comment type="caution">
    <text evidence="3">The sequence shown here is derived from an EMBL/GenBank/DDBJ whole genome shotgun (WGS) entry which is preliminary data.</text>
</comment>
<protein>
    <recommendedName>
        <fullName evidence="2">SnoaL-like domain-containing protein</fullName>
    </recommendedName>
</protein>
<name>A0AAV8UHV5_9RHOD</name>
<sequence>MAFLSAKLVFVDQCKGRSSSCPRLAEQFNVPKHTRAIALKCSESGEGSEDEQNPSPGLKPRGRLAETVSKYFASWSARDLDECIQYFAPDVVITDTFFEEPFVGIEGARELLTESKNLFPDSFRFVLDSLTDGDTRVAARWHVESNGGRIPNANGMSFWTASEDGLIASEYTVVEPVFKTGNGIPLFYKAVGPFLKQ</sequence>
<dbReference type="Gene3D" id="3.10.450.50">
    <property type="match status" value="1"/>
</dbReference>
<feature type="domain" description="SnoaL-like" evidence="2">
    <location>
        <begin position="68"/>
        <end position="169"/>
    </location>
</feature>
<dbReference type="InterPro" id="IPR032710">
    <property type="entry name" value="NTF2-like_dom_sf"/>
</dbReference>
<dbReference type="Proteomes" id="UP001157974">
    <property type="component" value="Unassembled WGS sequence"/>
</dbReference>
<evidence type="ECO:0000256" key="1">
    <source>
        <dbReference type="SAM" id="MobiDB-lite"/>
    </source>
</evidence>
<feature type="region of interest" description="Disordered" evidence="1">
    <location>
        <begin position="42"/>
        <end position="62"/>
    </location>
</feature>